<comment type="caution">
    <text evidence="1">The sequence shown here is derived from an EMBL/GenBank/DDBJ whole genome shotgun (WGS) entry which is preliminary data.</text>
</comment>
<dbReference type="AlphaFoldDB" id="A0A565C6Q9"/>
<accession>A0A565C6Q9</accession>
<proteinExistence type="predicted"/>
<dbReference type="Proteomes" id="UP000489600">
    <property type="component" value="Unassembled WGS sequence"/>
</dbReference>
<evidence type="ECO:0000313" key="1">
    <source>
        <dbReference type="EMBL" id="VVB09326.1"/>
    </source>
</evidence>
<protein>
    <submittedName>
        <fullName evidence="1">Uncharacterized protein</fullName>
    </submittedName>
</protein>
<dbReference type="EMBL" id="CABITT030000006">
    <property type="protein sequence ID" value="VVB09326.1"/>
    <property type="molecule type" value="Genomic_DNA"/>
</dbReference>
<sequence>MAPRRSASEDQDEIRQTLENFTNGLHDALRSAFEKALTTVLQDQYEKYYDANLVWKEKGK</sequence>
<gene>
    <name evidence="1" type="ORF">ANE_LOCUS19770</name>
</gene>
<keyword evidence="2" id="KW-1185">Reference proteome</keyword>
<name>A0A565C6Q9_9BRAS</name>
<organism evidence="1 2">
    <name type="scientific">Arabis nemorensis</name>
    <dbReference type="NCBI Taxonomy" id="586526"/>
    <lineage>
        <taxon>Eukaryota</taxon>
        <taxon>Viridiplantae</taxon>
        <taxon>Streptophyta</taxon>
        <taxon>Embryophyta</taxon>
        <taxon>Tracheophyta</taxon>
        <taxon>Spermatophyta</taxon>
        <taxon>Magnoliopsida</taxon>
        <taxon>eudicotyledons</taxon>
        <taxon>Gunneridae</taxon>
        <taxon>Pentapetalae</taxon>
        <taxon>rosids</taxon>
        <taxon>malvids</taxon>
        <taxon>Brassicales</taxon>
        <taxon>Brassicaceae</taxon>
        <taxon>Arabideae</taxon>
        <taxon>Arabis</taxon>
    </lineage>
</organism>
<dbReference type="OrthoDB" id="1111214at2759"/>
<reference evidence="1" key="1">
    <citation type="submission" date="2019-07" db="EMBL/GenBank/DDBJ databases">
        <authorList>
            <person name="Dittberner H."/>
        </authorList>
    </citation>
    <scope>NUCLEOTIDE SEQUENCE [LARGE SCALE GENOMIC DNA]</scope>
</reference>
<evidence type="ECO:0000313" key="2">
    <source>
        <dbReference type="Proteomes" id="UP000489600"/>
    </source>
</evidence>